<evidence type="ECO:0000313" key="12">
    <source>
        <dbReference type="EMBL" id="MCW3804698.1"/>
    </source>
</evidence>
<evidence type="ECO:0000256" key="7">
    <source>
        <dbReference type="RuleBase" id="RU003800"/>
    </source>
</evidence>
<keyword evidence="1 6" id="KW-0597">Phosphoprotein</keyword>
<comment type="cofactor">
    <cofactor evidence="6">
        <name>Mg(2+)</name>
        <dbReference type="ChEBI" id="CHEBI:18420"/>
    </cofactor>
</comment>
<feature type="domain" description="Polyphosphate kinase middle" evidence="8">
    <location>
        <begin position="118"/>
        <end position="300"/>
    </location>
</feature>
<keyword evidence="3 6" id="KW-0547">Nucleotide-binding</keyword>
<dbReference type="NCBIfam" id="NF003917">
    <property type="entry name" value="PRK05443.1-1"/>
    <property type="match status" value="1"/>
</dbReference>
<dbReference type="PIRSF" id="PIRSF015589">
    <property type="entry name" value="PP_kinase"/>
    <property type="match status" value="1"/>
</dbReference>
<dbReference type="Proteomes" id="UP001207408">
    <property type="component" value="Unassembled WGS sequence"/>
</dbReference>
<comment type="PTM">
    <text evidence="6 7">An intermediate of this reaction is the autophosphorylated ppk in which a phosphate is covalently linked to a histidine residue through a N-P bond.</text>
</comment>
<evidence type="ECO:0000259" key="8">
    <source>
        <dbReference type="Pfam" id="PF02503"/>
    </source>
</evidence>
<dbReference type="InterPro" id="IPR003414">
    <property type="entry name" value="PP_kinase"/>
</dbReference>
<name>A0AAE3SIQ6_9BACT</name>
<dbReference type="HAMAP" id="MF_00347">
    <property type="entry name" value="Polyphosphate_kinase"/>
    <property type="match status" value="1"/>
</dbReference>
<dbReference type="Pfam" id="PF13089">
    <property type="entry name" value="PP_kinase_N"/>
    <property type="match status" value="1"/>
</dbReference>
<reference evidence="12" key="1">
    <citation type="submission" date="2022-10" db="EMBL/GenBank/DDBJ databases">
        <authorList>
            <person name="Yu W.X."/>
        </authorList>
    </citation>
    <scope>NUCLEOTIDE SEQUENCE</scope>
    <source>
        <strain evidence="12">D04</strain>
    </source>
</reference>
<keyword evidence="6" id="KW-0479">Metal-binding</keyword>
<feature type="binding site" evidence="6">
    <location>
        <position position="400"/>
    </location>
    <ligand>
        <name>Mg(2+)</name>
        <dbReference type="ChEBI" id="CHEBI:18420"/>
    </ligand>
</feature>
<comment type="similarity">
    <text evidence="6 7">Belongs to the polyphosphate kinase 1 (PPK1) family.</text>
</comment>
<keyword evidence="2 6" id="KW-0808">Transferase</keyword>
<dbReference type="InterPro" id="IPR025200">
    <property type="entry name" value="PPK_C_dom2"/>
</dbReference>
<evidence type="ECO:0000313" key="13">
    <source>
        <dbReference type="Proteomes" id="UP001207408"/>
    </source>
</evidence>
<protein>
    <recommendedName>
        <fullName evidence="6 7">Polyphosphate kinase</fullName>
        <ecNumber evidence="6 7">2.7.4.1</ecNumber>
    </recommendedName>
    <alternativeName>
        <fullName evidence="6">ATP-polyphosphate phosphotransferase</fullName>
    </alternativeName>
    <alternativeName>
        <fullName evidence="6">Polyphosphoric acid kinase</fullName>
    </alternativeName>
</protein>
<dbReference type="EC" id="2.7.4.1" evidence="6 7"/>
<comment type="catalytic activity">
    <reaction evidence="6 7">
        <text>[phosphate](n) + ATP = [phosphate](n+1) + ADP</text>
        <dbReference type="Rhea" id="RHEA:19573"/>
        <dbReference type="Rhea" id="RHEA-COMP:9859"/>
        <dbReference type="Rhea" id="RHEA-COMP:14280"/>
        <dbReference type="ChEBI" id="CHEBI:16838"/>
        <dbReference type="ChEBI" id="CHEBI:30616"/>
        <dbReference type="ChEBI" id="CHEBI:456216"/>
        <dbReference type="EC" id="2.7.4.1"/>
    </reaction>
</comment>
<dbReference type="Gene3D" id="1.20.58.310">
    <property type="entry name" value="Polyphosphate kinase N-terminal domain"/>
    <property type="match status" value="1"/>
</dbReference>
<feature type="domain" description="Polyphosphate kinase C-terminal" evidence="10">
    <location>
        <begin position="498"/>
        <end position="670"/>
    </location>
</feature>
<proteinExistence type="inferred from homology"/>
<dbReference type="InterPro" id="IPR025198">
    <property type="entry name" value="PPK_N_dom"/>
</dbReference>
<feature type="domain" description="Polyphosphate kinase C-terminal" evidence="11">
    <location>
        <begin position="327"/>
        <end position="490"/>
    </location>
</feature>
<keyword evidence="5 6" id="KW-0067">ATP-binding</keyword>
<feature type="binding site" evidence="6">
    <location>
        <position position="44"/>
    </location>
    <ligand>
        <name>ATP</name>
        <dbReference type="ChEBI" id="CHEBI:30616"/>
    </ligand>
</feature>
<dbReference type="InterPro" id="IPR036832">
    <property type="entry name" value="PPK_N_dom_sf"/>
</dbReference>
<dbReference type="GO" id="GO:0005524">
    <property type="term" value="F:ATP binding"/>
    <property type="evidence" value="ECO:0007669"/>
    <property type="project" value="UniProtKB-KW"/>
</dbReference>
<dbReference type="Pfam" id="PF13090">
    <property type="entry name" value="PP_kinase_C"/>
    <property type="match status" value="1"/>
</dbReference>
<dbReference type="InterPro" id="IPR036830">
    <property type="entry name" value="PP_kinase_middle_dom_sf"/>
</dbReference>
<dbReference type="GO" id="GO:0008976">
    <property type="term" value="F:polyphosphate kinase activity"/>
    <property type="evidence" value="ECO:0007669"/>
    <property type="project" value="UniProtKB-UniRule"/>
</dbReference>
<feature type="domain" description="Polyphosphate kinase N-terminal" evidence="9">
    <location>
        <begin position="7"/>
        <end position="109"/>
    </location>
</feature>
<evidence type="ECO:0000259" key="9">
    <source>
        <dbReference type="Pfam" id="PF13089"/>
    </source>
</evidence>
<dbReference type="SUPFAM" id="SSF56024">
    <property type="entry name" value="Phospholipase D/nuclease"/>
    <property type="match status" value="2"/>
</dbReference>
<sequence>MDLENFRSKEISWLSFNDRVLQEASRECVPLVERIKFLGIYSNNMDEFFRVRVAVLKRIVQLDKSTVFEGGAPKDILKEIHNEVIRQSIKFARIYDDIIVQLEKEGIHLINEKALTEEQGKFVKRYFQKKVRGFLMPIIISKKRELPDLSDDSIYLGVYLQGNDRDRDNYALIEIPSVLDRFVLLPSNDGKKYVMLLDDVIRYELKDIFYMFKFDHIEAHTFKLTRDAELDINDDISESYVKKISKGLQRRKEASPVRFVHDKKMPEELLSLLLRKLKYTKEDAVIRGGRYHNFKDFIGFPKFGAKNMTYSSLAPIPHKDIIPNTSYFQLITNKDILLHYPYHSFFNFVDYLREASIDPTVKEIKITIYRVARNSAVMKALRNAARNGKNVTAVMELQARFDEKANIVHTQKLKNAGVKIIFGVPGLKVHSKLCLVVRKEKSKLVNYACVGTGNFNEDSANVFADHLLMTKHEGIANEVSSVFDFFKRNYNIPVFNHLLVSPFYMRNTIEYYIEREMVNARHGEKSYIYIKINNLVDYDLIQLLYKAKKAGVEVILNVRGMFSLLSEFDTPENAIESFGLIDRFLEHSRVFVFCNGGDEKVYISSADFMTRNLDRRIEVACPIYDKELKGEILKQLEMQRKDNCSARYLNNDLDNTIKTPKDGEPEYRAQIEFYKWLRDRKKAK</sequence>
<dbReference type="Gene3D" id="3.30.1840.10">
    <property type="entry name" value="Polyphosphate kinase middle domain"/>
    <property type="match status" value="1"/>
</dbReference>
<keyword evidence="13" id="KW-1185">Reference proteome</keyword>
<dbReference type="Pfam" id="PF17941">
    <property type="entry name" value="PP_kinase_C_1"/>
    <property type="match status" value="1"/>
</dbReference>
<keyword evidence="6" id="KW-0460">Magnesium</keyword>
<dbReference type="Gene3D" id="3.30.870.10">
    <property type="entry name" value="Endonuclease Chain A"/>
    <property type="match status" value="2"/>
</dbReference>
<dbReference type="InterPro" id="IPR024953">
    <property type="entry name" value="PP_kinase_middle"/>
</dbReference>
<evidence type="ECO:0000256" key="1">
    <source>
        <dbReference type="ARBA" id="ARBA00022553"/>
    </source>
</evidence>
<evidence type="ECO:0000256" key="2">
    <source>
        <dbReference type="ARBA" id="ARBA00022679"/>
    </source>
</evidence>
<feature type="active site" description="Phosphohistidine intermediate" evidence="6">
    <location>
        <position position="430"/>
    </location>
</feature>
<evidence type="ECO:0000259" key="11">
    <source>
        <dbReference type="Pfam" id="PF17941"/>
    </source>
</evidence>
<dbReference type="GO" id="GO:0046872">
    <property type="term" value="F:metal ion binding"/>
    <property type="evidence" value="ECO:0007669"/>
    <property type="project" value="UniProtKB-KW"/>
</dbReference>
<organism evidence="12 13">
    <name type="scientific">Plebeiibacterium marinum</name>
    <dbReference type="NCBI Taxonomy" id="2992111"/>
    <lineage>
        <taxon>Bacteria</taxon>
        <taxon>Pseudomonadati</taxon>
        <taxon>Bacteroidota</taxon>
        <taxon>Bacteroidia</taxon>
        <taxon>Marinilabiliales</taxon>
        <taxon>Marinilabiliaceae</taxon>
        <taxon>Plebeiibacterium</taxon>
    </lineage>
</organism>
<dbReference type="PANTHER" id="PTHR30218">
    <property type="entry name" value="POLYPHOSPHATE KINASE"/>
    <property type="match status" value="1"/>
</dbReference>
<dbReference type="RefSeq" id="WP_301197919.1">
    <property type="nucleotide sequence ID" value="NZ_JAPDPI010000004.1"/>
</dbReference>
<dbReference type="EMBL" id="JAPDPI010000004">
    <property type="protein sequence ID" value="MCW3804698.1"/>
    <property type="molecule type" value="Genomic_DNA"/>
</dbReference>
<dbReference type="AlphaFoldDB" id="A0AAE3SIQ6"/>
<dbReference type="SUPFAM" id="SSF140356">
    <property type="entry name" value="PPK N-terminal domain-like"/>
    <property type="match status" value="1"/>
</dbReference>
<dbReference type="Pfam" id="PF02503">
    <property type="entry name" value="PP_kinase"/>
    <property type="match status" value="1"/>
</dbReference>
<dbReference type="InterPro" id="IPR041108">
    <property type="entry name" value="PP_kinase_C_1"/>
</dbReference>
<comment type="caution">
    <text evidence="6">Lacks conserved residue(s) required for the propagation of feature annotation.</text>
</comment>
<comment type="caution">
    <text evidence="12">The sequence shown here is derived from an EMBL/GenBank/DDBJ whole genome shotgun (WGS) entry which is preliminary data.</text>
</comment>
<evidence type="ECO:0000259" key="10">
    <source>
        <dbReference type="Pfam" id="PF13090"/>
    </source>
</evidence>
<comment type="function">
    <text evidence="6 7">Catalyzes the reversible transfer of the terminal phosphate of ATP to form a long-chain polyphosphate (polyP).</text>
</comment>
<evidence type="ECO:0000256" key="3">
    <source>
        <dbReference type="ARBA" id="ARBA00022741"/>
    </source>
</evidence>
<feature type="binding site" evidence="6">
    <location>
        <position position="370"/>
    </location>
    <ligand>
        <name>Mg(2+)</name>
        <dbReference type="ChEBI" id="CHEBI:18420"/>
    </ligand>
</feature>
<feature type="binding site" evidence="6">
    <location>
        <position position="559"/>
    </location>
    <ligand>
        <name>ATP</name>
        <dbReference type="ChEBI" id="CHEBI:30616"/>
    </ligand>
</feature>
<gene>
    <name evidence="12" type="primary">ppk1</name>
    <name evidence="6" type="synonym">ppk</name>
    <name evidence="12" type="ORF">OM074_03610</name>
</gene>
<dbReference type="GO" id="GO:0006799">
    <property type="term" value="P:polyphosphate biosynthetic process"/>
    <property type="evidence" value="ECO:0007669"/>
    <property type="project" value="UniProtKB-UniRule"/>
</dbReference>
<feature type="binding site" evidence="6">
    <location>
        <position position="587"/>
    </location>
    <ligand>
        <name>ATP</name>
        <dbReference type="ChEBI" id="CHEBI:30616"/>
    </ligand>
</feature>
<dbReference type="PANTHER" id="PTHR30218:SF0">
    <property type="entry name" value="POLYPHOSPHATE KINASE"/>
    <property type="match status" value="1"/>
</dbReference>
<dbReference type="SUPFAM" id="SSF143724">
    <property type="entry name" value="PHP14-like"/>
    <property type="match status" value="1"/>
</dbReference>
<keyword evidence="4 6" id="KW-0418">Kinase</keyword>
<dbReference type="GO" id="GO:0009358">
    <property type="term" value="C:polyphosphate kinase complex"/>
    <property type="evidence" value="ECO:0007669"/>
    <property type="project" value="InterPro"/>
</dbReference>
<accession>A0AAE3SIQ6</accession>
<dbReference type="NCBIfam" id="TIGR03705">
    <property type="entry name" value="poly_P_kin"/>
    <property type="match status" value="1"/>
</dbReference>
<evidence type="ECO:0000256" key="4">
    <source>
        <dbReference type="ARBA" id="ARBA00022777"/>
    </source>
</evidence>
<evidence type="ECO:0000256" key="5">
    <source>
        <dbReference type="ARBA" id="ARBA00022840"/>
    </source>
</evidence>
<evidence type="ECO:0000256" key="6">
    <source>
        <dbReference type="HAMAP-Rule" id="MF_00347"/>
    </source>
</evidence>